<protein>
    <submittedName>
        <fullName evidence="1">Uncharacterized protein</fullName>
    </submittedName>
</protein>
<accession>G5A7K2</accession>
<name>G5A7K2_PHYSP</name>
<dbReference type="GeneID" id="20647795"/>
<dbReference type="EMBL" id="JH159161">
    <property type="protein sequence ID" value="EGZ07878.1"/>
    <property type="molecule type" value="Genomic_DNA"/>
</dbReference>
<dbReference type="InParanoid" id="G5A7K2"/>
<sequence length="120" mass="13259">MVRAEDFCVEESGPDTGNLEAALTSSSMQPVHIGLASLIPQQSFVAAEQQRGELLPSETARIKPWRSSSKRTTLPASRGTTCVKLRLSKKECNTAVTERDQVRRARTATHYPCWASHSYP</sequence>
<proteinExistence type="predicted"/>
<dbReference type="Proteomes" id="UP000002640">
    <property type="component" value="Unassembled WGS sequence"/>
</dbReference>
<evidence type="ECO:0000313" key="1">
    <source>
        <dbReference type="EMBL" id="EGZ07878.1"/>
    </source>
</evidence>
<reference evidence="1 2" key="1">
    <citation type="journal article" date="2006" name="Science">
        <title>Phytophthora genome sequences uncover evolutionary origins and mechanisms of pathogenesis.</title>
        <authorList>
            <person name="Tyler B.M."/>
            <person name="Tripathy S."/>
            <person name="Zhang X."/>
            <person name="Dehal P."/>
            <person name="Jiang R.H."/>
            <person name="Aerts A."/>
            <person name="Arredondo F.D."/>
            <person name="Baxter L."/>
            <person name="Bensasson D."/>
            <person name="Beynon J.L."/>
            <person name="Chapman J."/>
            <person name="Damasceno C.M."/>
            <person name="Dorrance A.E."/>
            <person name="Dou D."/>
            <person name="Dickerman A.W."/>
            <person name="Dubchak I.L."/>
            <person name="Garbelotto M."/>
            <person name="Gijzen M."/>
            <person name="Gordon S.G."/>
            <person name="Govers F."/>
            <person name="Grunwald N.J."/>
            <person name="Huang W."/>
            <person name="Ivors K.L."/>
            <person name="Jones R.W."/>
            <person name="Kamoun S."/>
            <person name="Krampis K."/>
            <person name="Lamour K.H."/>
            <person name="Lee M.K."/>
            <person name="McDonald W.H."/>
            <person name="Medina M."/>
            <person name="Meijer H.J."/>
            <person name="Nordberg E.K."/>
            <person name="Maclean D.J."/>
            <person name="Ospina-Giraldo M.D."/>
            <person name="Morris P.F."/>
            <person name="Phuntumart V."/>
            <person name="Putnam N.H."/>
            <person name="Rash S."/>
            <person name="Rose J.K."/>
            <person name="Sakihama Y."/>
            <person name="Salamov A.A."/>
            <person name="Savidor A."/>
            <person name="Scheuring C.F."/>
            <person name="Smith B.M."/>
            <person name="Sobral B.W."/>
            <person name="Terry A."/>
            <person name="Torto-Alalibo T.A."/>
            <person name="Win J."/>
            <person name="Xu Z."/>
            <person name="Zhang H."/>
            <person name="Grigoriev I.V."/>
            <person name="Rokhsar D.S."/>
            <person name="Boore J.L."/>
        </authorList>
    </citation>
    <scope>NUCLEOTIDE SEQUENCE [LARGE SCALE GENOMIC DNA]</scope>
    <source>
        <strain evidence="1 2">P6497</strain>
    </source>
</reference>
<gene>
    <name evidence="1" type="ORF">PHYSODRAFT_339777</name>
</gene>
<dbReference type="AlphaFoldDB" id="G5A7K2"/>
<dbReference type="KEGG" id="psoj:PHYSODRAFT_339777"/>
<dbReference type="RefSeq" id="XP_009536050.1">
    <property type="nucleotide sequence ID" value="XM_009537755.1"/>
</dbReference>
<keyword evidence="2" id="KW-1185">Reference proteome</keyword>
<evidence type="ECO:0000313" key="2">
    <source>
        <dbReference type="Proteomes" id="UP000002640"/>
    </source>
</evidence>
<organism evidence="1 2">
    <name type="scientific">Phytophthora sojae (strain P6497)</name>
    <name type="common">Soybean stem and root rot agent</name>
    <name type="synonym">Phytophthora megasperma f. sp. glycines</name>
    <dbReference type="NCBI Taxonomy" id="1094619"/>
    <lineage>
        <taxon>Eukaryota</taxon>
        <taxon>Sar</taxon>
        <taxon>Stramenopiles</taxon>
        <taxon>Oomycota</taxon>
        <taxon>Peronosporomycetes</taxon>
        <taxon>Peronosporales</taxon>
        <taxon>Peronosporaceae</taxon>
        <taxon>Phytophthora</taxon>
    </lineage>
</organism>